<proteinExistence type="predicted"/>
<keyword evidence="3" id="KW-1185">Reference proteome</keyword>
<dbReference type="EMBL" id="JAMYWD010000005">
    <property type="protein sequence ID" value="KAJ4969795.1"/>
    <property type="molecule type" value="Genomic_DNA"/>
</dbReference>
<dbReference type="AlphaFoldDB" id="A0A9Q0QS29"/>
<evidence type="ECO:0000256" key="1">
    <source>
        <dbReference type="SAM" id="Phobius"/>
    </source>
</evidence>
<comment type="caution">
    <text evidence="2">The sequence shown here is derived from an EMBL/GenBank/DDBJ whole genome shotgun (WGS) entry which is preliminary data.</text>
</comment>
<organism evidence="2 3">
    <name type="scientific">Protea cynaroides</name>
    <dbReference type="NCBI Taxonomy" id="273540"/>
    <lineage>
        <taxon>Eukaryota</taxon>
        <taxon>Viridiplantae</taxon>
        <taxon>Streptophyta</taxon>
        <taxon>Embryophyta</taxon>
        <taxon>Tracheophyta</taxon>
        <taxon>Spermatophyta</taxon>
        <taxon>Magnoliopsida</taxon>
        <taxon>Proteales</taxon>
        <taxon>Proteaceae</taxon>
        <taxon>Protea</taxon>
    </lineage>
</organism>
<evidence type="ECO:0000313" key="3">
    <source>
        <dbReference type="Proteomes" id="UP001141806"/>
    </source>
</evidence>
<feature type="transmembrane region" description="Helical" evidence="1">
    <location>
        <begin position="40"/>
        <end position="60"/>
    </location>
</feature>
<keyword evidence="1" id="KW-0472">Membrane</keyword>
<sequence length="165" mass="18762">MKWHNFSFVLNLPLPPIGLTLTLLERKEKKKKKSKRNLETYWFLCSVPLVFLSSLFYCFLMEFLGEWSCPEFAFLMASMARNLIILIDFSSNPSQSCHGSPRQTHGDWVLMPSVAEFFRAATTIHLMTSMGSRRLEAANSPKATTAAVLMIIGLLKTNRNGQIEI</sequence>
<evidence type="ECO:0000313" key="2">
    <source>
        <dbReference type="EMBL" id="KAJ4969795.1"/>
    </source>
</evidence>
<dbReference type="Proteomes" id="UP001141806">
    <property type="component" value="Unassembled WGS sequence"/>
</dbReference>
<gene>
    <name evidence="2" type="ORF">NE237_002894</name>
</gene>
<reference evidence="2" key="1">
    <citation type="journal article" date="2023" name="Plant J.">
        <title>The genome of the king protea, Protea cynaroides.</title>
        <authorList>
            <person name="Chang J."/>
            <person name="Duong T.A."/>
            <person name="Schoeman C."/>
            <person name="Ma X."/>
            <person name="Roodt D."/>
            <person name="Barker N."/>
            <person name="Li Z."/>
            <person name="Van de Peer Y."/>
            <person name="Mizrachi E."/>
        </authorList>
    </citation>
    <scope>NUCLEOTIDE SEQUENCE</scope>
    <source>
        <tissue evidence="2">Young leaves</tissue>
    </source>
</reference>
<name>A0A9Q0QS29_9MAGN</name>
<keyword evidence="1" id="KW-1133">Transmembrane helix</keyword>
<protein>
    <submittedName>
        <fullName evidence="2">Uncharacterized protein</fullName>
    </submittedName>
</protein>
<accession>A0A9Q0QS29</accession>
<keyword evidence="1" id="KW-0812">Transmembrane</keyword>